<keyword evidence="2" id="KW-1185">Reference proteome</keyword>
<evidence type="ECO:0000313" key="1">
    <source>
        <dbReference type="EMBL" id="PWA40850.1"/>
    </source>
</evidence>
<dbReference type="AlphaFoldDB" id="A0A2U1KVU5"/>
<organism evidence="1 2">
    <name type="scientific">Artemisia annua</name>
    <name type="common">Sweet wormwood</name>
    <dbReference type="NCBI Taxonomy" id="35608"/>
    <lineage>
        <taxon>Eukaryota</taxon>
        <taxon>Viridiplantae</taxon>
        <taxon>Streptophyta</taxon>
        <taxon>Embryophyta</taxon>
        <taxon>Tracheophyta</taxon>
        <taxon>Spermatophyta</taxon>
        <taxon>Magnoliopsida</taxon>
        <taxon>eudicotyledons</taxon>
        <taxon>Gunneridae</taxon>
        <taxon>Pentapetalae</taxon>
        <taxon>asterids</taxon>
        <taxon>campanulids</taxon>
        <taxon>Asterales</taxon>
        <taxon>Asteraceae</taxon>
        <taxon>Asteroideae</taxon>
        <taxon>Anthemideae</taxon>
        <taxon>Artemisiinae</taxon>
        <taxon>Artemisia</taxon>
    </lineage>
</organism>
<dbReference type="EMBL" id="PKPP01013498">
    <property type="protein sequence ID" value="PWA40850.1"/>
    <property type="molecule type" value="Genomic_DNA"/>
</dbReference>
<dbReference type="Proteomes" id="UP000245207">
    <property type="component" value="Unassembled WGS sequence"/>
</dbReference>
<evidence type="ECO:0000313" key="2">
    <source>
        <dbReference type="Proteomes" id="UP000245207"/>
    </source>
</evidence>
<name>A0A2U1KVU5_ARTAN</name>
<gene>
    <name evidence="1" type="ORF">CTI12_AA559440</name>
</gene>
<sequence length="89" mass="9958">MLHLSENGDLLLNLQVDARNQVGACLKESRETVQYEASDIESDDTFVKLEDQILQQEETLPRDLNFLSTTGDYSEGGMRTSSYGYIGGH</sequence>
<dbReference type="STRING" id="35608.A0A2U1KVU5"/>
<accession>A0A2U1KVU5</accession>
<proteinExistence type="predicted"/>
<comment type="caution">
    <text evidence="1">The sequence shown here is derived from an EMBL/GenBank/DDBJ whole genome shotgun (WGS) entry which is preliminary data.</text>
</comment>
<reference evidence="1 2" key="1">
    <citation type="journal article" date="2018" name="Mol. Plant">
        <title>The genome of Artemisia annua provides insight into the evolution of Asteraceae family and artemisinin biosynthesis.</title>
        <authorList>
            <person name="Shen Q."/>
            <person name="Zhang L."/>
            <person name="Liao Z."/>
            <person name="Wang S."/>
            <person name="Yan T."/>
            <person name="Shi P."/>
            <person name="Liu M."/>
            <person name="Fu X."/>
            <person name="Pan Q."/>
            <person name="Wang Y."/>
            <person name="Lv Z."/>
            <person name="Lu X."/>
            <person name="Zhang F."/>
            <person name="Jiang W."/>
            <person name="Ma Y."/>
            <person name="Chen M."/>
            <person name="Hao X."/>
            <person name="Li L."/>
            <person name="Tang Y."/>
            <person name="Lv G."/>
            <person name="Zhou Y."/>
            <person name="Sun X."/>
            <person name="Brodelius P.E."/>
            <person name="Rose J.K.C."/>
            <person name="Tang K."/>
        </authorList>
    </citation>
    <scope>NUCLEOTIDE SEQUENCE [LARGE SCALE GENOMIC DNA]</scope>
    <source>
        <strain evidence="2">cv. Huhao1</strain>
        <tissue evidence="1">Leaf</tissue>
    </source>
</reference>
<protein>
    <submittedName>
        <fullName evidence="1">Leucine-rich repeat-containing protein</fullName>
    </submittedName>
</protein>